<keyword evidence="8" id="KW-0539">Nucleus</keyword>
<keyword evidence="5" id="KW-0678">Repressor</keyword>
<dbReference type="Pfam" id="PF08528">
    <property type="entry name" value="Whi5"/>
    <property type="match status" value="1"/>
</dbReference>
<accession>A0A8K0SZQ8</accession>
<evidence type="ECO:0000313" key="10">
    <source>
        <dbReference type="EMBL" id="KAH7324884.1"/>
    </source>
</evidence>
<feature type="region of interest" description="Disordered" evidence="9">
    <location>
        <begin position="337"/>
        <end position="422"/>
    </location>
</feature>
<feature type="region of interest" description="Disordered" evidence="9">
    <location>
        <begin position="441"/>
        <end position="593"/>
    </location>
</feature>
<comment type="subcellular location">
    <subcellularLocation>
        <location evidence="2">Cytoplasm</location>
    </subcellularLocation>
    <subcellularLocation>
        <location evidence="1">Nucleus</location>
    </subcellularLocation>
</comment>
<comment type="similarity">
    <text evidence="3">Belongs to the WHI5/NRM1 family.</text>
</comment>
<sequence>MSPDTLGGVATSNDSDNDNDNRTVSHPTSLSLHRRSSETPSATSYPSSAATAASVVASASDPRPRSPMLPRTDSITTTASSTQTLTMSKSTTETVASTLASPPPIASPTKNTDTTGLDFATDRNGLHQHQQTNHPSSQHTSGSQQPSQSYPRSETNSQESTMTSSSDQALTPTTDTSNGHGPSNGLSLGHAAPHSADQLHQLSTLAAAQNKMPLPDAVAGSRKRMADGEVKPSRGSTSPIKGHSRNASAISMASTGSNIGELSSELKTRLTYAMVKLNNGWQAHSIEEVETLTSQVASPTSSTSTAHRRHKSSASPRVTINPQVHFATDALIAQEMKATSPSTRPPNGITKSALAPPAPIQPFTNTNPRRNSNSRYVPALLSAHSNASSTSPRTPGQPPRLNISQARSQDAEPMIYSPRNPKNIKEQAAIETLVFMSSPGHSANLKHTFSPTGSPGPQAPAPRPPGGRHALPSGPRKMLPTQRPQHAHKKSAIESSPRMPPPGSPMDLDSPQQYATPNRGTPRRRTIGSTGYSRTPLSLPSGLVSHAVQRKPLRDDDIERMLDHASAAQADSSDDEEIQLPHRRNGAVGASWR</sequence>
<feature type="compositionally biased region" description="Low complexity" evidence="9">
    <location>
        <begin position="364"/>
        <end position="375"/>
    </location>
</feature>
<feature type="compositionally biased region" description="Polar residues" evidence="9">
    <location>
        <begin position="234"/>
        <end position="252"/>
    </location>
</feature>
<dbReference type="PANTHER" id="PTHR28246">
    <property type="entry name" value="G1-SPECIFIC TRANSCRIPTIONAL REPRESSOR WHI5-RELATED"/>
    <property type="match status" value="1"/>
</dbReference>
<organism evidence="10 11">
    <name type="scientific">Stachybotrys elegans</name>
    <dbReference type="NCBI Taxonomy" id="80388"/>
    <lineage>
        <taxon>Eukaryota</taxon>
        <taxon>Fungi</taxon>
        <taxon>Dikarya</taxon>
        <taxon>Ascomycota</taxon>
        <taxon>Pezizomycotina</taxon>
        <taxon>Sordariomycetes</taxon>
        <taxon>Hypocreomycetidae</taxon>
        <taxon>Hypocreales</taxon>
        <taxon>Stachybotryaceae</taxon>
        <taxon>Stachybotrys</taxon>
    </lineage>
</organism>
<dbReference type="GO" id="GO:0000082">
    <property type="term" value="P:G1/S transition of mitotic cell cycle"/>
    <property type="evidence" value="ECO:0007669"/>
    <property type="project" value="InterPro"/>
</dbReference>
<evidence type="ECO:0000256" key="3">
    <source>
        <dbReference type="ARBA" id="ARBA00006922"/>
    </source>
</evidence>
<evidence type="ECO:0000313" key="11">
    <source>
        <dbReference type="Proteomes" id="UP000813444"/>
    </source>
</evidence>
<dbReference type="GO" id="GO:0033309">
    <property type="term" value="C:SBF transcription complex"/>
    <property type="evidence" value="ECO:0007669"/>
    <property type="project" value="TreeGrafter"/>
</dbReference>
<evidence type="ECO:0000256" key="9">
    <source>
        <dbReference type="SAM" id="MobiDB-lite"/>
    </source>
</evidence>
<keyword evidence="11" id="KW-1185">Reference proteome</keyword>
<proteinExistence type="inferred from homology"/>
<evidence type="ECO:0000256" key="2">
    <source>
        <dbReference type="ARBA" id="ARBA00004496"/>
    </source>
</evidence>
<keyword evidence="4" id="KW-0963">Cytoplasm</keyword>
<evidence type="ECO:0000256" key="8">
    <source>
        <dbReference type="ARBA" id="ARBA00023242"/>
    </source>
</evidence>
<protein>
    <submittedName>
        <fullName evidence="10">Uncharacterized protein</fullName>
    </submittedName>
</protein>
<keyword evidence="7" id="KW-0804">Transcription</keyword>
<dbReference type="Proteomes" id="UP000813444">
    <property type="component" value="Unassembled WGS sequence"/>
</dbReference>
<gene>
    <name evidence="10" type="ORF">B0I35DRAFT_425137</name>
</gene>
<dbReference type="PANTHER" id="PTHR28246:SF1">
    <property type="entry name" value="G1-SPECIFIC TRANSCRIPTIONAL REPRESSOR WHI5-RELATED"/>
    <property type="match status" value="1"/>
</dbReference>
<keyword evidence="6" id="KW-0805">Transcription regulation</keyword>
<name>A0A8K0SZQ8_9HYPO</name>
<feature type="region of interest" description="Disordered" evidence="9">
    <location>
        <begin position="218"/>
        <end position="252"/>
    </location>
</feature>
<feature type="compositionally biased region" description="Polar residues" evidence="9">
    <location>
        <begin position="383"/>
        <end position="394"/>
    </location>
</feature>
<feature type="compositionally biased region" description="Low complexity" evidence="9">
    <location>
        <begin position="38"/>
        <end position="60"/>
    </location>
</feature>
<reference evidence="10" key="1">
    <citation type="journal article" date="2021" name="Nat. Commun.">
        <title>Genetic determinants of endophytism in the Arabidopsis root mycobiome.</title>
        <authorList>
            <person name="Mesny F."/>
            <person name="Miyauchi S."/>
            <person name="Thiergart T."/>
            <person name="Pickel B."/>
            <person name="Atanasova L."/>
            <person name="Karlsson M."/>
            <person name="Huettel B."/>
            <person name="Barry K.W."/>
            <person name="Haridas S."/>
            <person name="Chen C."/>
            <person name="Bauer D."/>
            <person name="Andreopoulos W."/>
            <person name="Pangilinan J."/>
            <person name="LaButti K."/>
            <person name="Riley R."/>
            <person name="Lipzen A."/>
            <person name="Clum A."/>
            <person name="Drula E."/>
            <person name="Henrissat B."/>
            <person name="Kohler A."/>
            <person name="Grigoriev I.V."/>
            <person name="Martin F.M."/>
            <person name="Hacquard S."/>
        </authorList>
    </citation>
    <scope>NUCLEOTIDE SEQUENCE</scope>
    <source>
        <strain evidence="10">MPI-CAGE-CH-0235</strain>
    </source>
</reference>
<evidence type="ECO:0000256" key="5">
    <source>
        <dbReference type="ARBA" id="ARBA00022491"/>
    </source>
</evidence>
<feature type="region of interest" description="Disordered" evidence="9">
    <location>
        <begin position="294"/>
        <end position="322"/>
    </location>
</feature>
<dbReference type="GO" id="GO:0003712">
    <property type="term" value="F:transcription coregulator activity"/>
    <property type="evidence" value="ECO:0007669"/>
    <property type="project" value="TreeGrafter"/>
</dbReference>
<comment type="caution">
    <text evidence="10">The sequence shown here is derived from an EMBL/GenBank/DDBJ whole genome shotgun (WGS) entry which is preliminary data.</text>
</comment>
<evidence type="ECO:0000256" key="4">
    <source>
        <dbReference type="ARBA" id="ARBA00022490"/>
    </source>
</evidence>
<feature type="compositionally biased region" description="Polar residues" evidence="9">
    <location>
        <begin position="510"/>
        <end position="519"/>
    </location>
</feature>
<feature type="compositionally biased region" description="Basic and acidic residues" evidence="9">
    <location>
        <begin position="552"/>
        <end position="563"/>
    </location>
</feature>
<feature type="compositionally biased region" description="Low complexity" evidence="9">
    <location>
        <begin position="72"/>
        <end position="88"/>
    </location>
</feature>
<feature type="compositionally biased region" description="Polar residues" evidence="9">
    <location>
        <begin position="294"/>
        <end position="305"/>
    </location>
</feature>
<feature type="compositionally biased region" description="Polar residues" evidence="9">
    <location>
        <begin position="527"/>
        <end position="538"/>
    </location>
</feature>
<dbReference type="AlphaFoldDB" id="A0A8K0SZQ8"/>
<dbReference type="InterPro" id="IPR039198">
    <property type="entry name" value="Srl3/Whi5"/>
</dbReference>
<feature type="compositionally biased region" description="Polar residues" evidence="9">
    <location>
        <begin position="89"/>
        <end position="100"/>
    </location>
</feature>
<feature type="compositionally biased region" description="Polar residues" evidence="9">
    <location>
        <begin position="441"/>
        <end position="453"/>
    </location>
</feature>
<dbReference type="EMBL" id="JAGPNK010000003">
    <property type="protein sequence ID" value="KAH7324884.1"/>
    <property type="molecule type" value="Genomic_DNA"/>
</dbReference>
<evidence type="ECO:0000256" key="1">
    <source>
        <dbReference type="ARBA" id="ARBA00004123"/>
    </source>
</evidence>
<dbReference type="OrthoDB" id="2359117at2759"/>
<feature type="region of interest" description="Disordered" evidence="9">
    <location>
        <begin position="1"/>
        <end position="191"/>
    </location>
</feature>
<feature type="compositionally biased region" description="Polar residues" evidence="9">
    <location>
        <begin position="127"/>
        <end position="186"/>
    </location>
</feature>
<evidence type="ECO:0000256" key="6">
    <source>
        <dbReference type="ARBA" id="ARBA00023015"/>
    </source>
</evidence>
<feature type="compositionally biased region" description="Polar residues" evidence="9">
    <location>
        <begin position="22"/>
        <end position="31"/>
    </location>
</feature>
<evidence type="ECO:0000256" key="7">
    <source>
        <dbReference type="ARBA" id="ARBA00023163"/>
    </source>
</evidence>
<dbReference type="InterPro" id="IPR013734">
    <property type="entry name" value="TF_Nrm1/Whi5"/>
</dbReference>
<feature type="compositionally biased region" description="Polar residues" evidence="9">
    <location>
        <begin position="313"/>
        <end position="322"/>
    </location>
</feature>
<dbReference type="GO" id="GO:0005737">
    <property type="term" value="C:cytoplasm"/>
    <property type="evidence" value="ECO:0007669"/>
    <property type="project" value="UniProtKB-SubCell"/>
</dbReference>